<proteinExistence type="predicted"/>
<keyword evidence="1" id="KW-0812">Transmembrane</keyword>
<accession>A0A193G481</accession>
<keyword evidence="1" id="KW-0472">Membrane</keyword>
<dbReference type="EMBL" id="CP016170">
    <property type="protein sequence ID" value="ANN69108.1"/>
    <property type="molecule type" value="Genomic_DNA"/>
</dbReference>
<dbReference type="PANTHER" id="PTHR38588:SF1">
    <property type="entry name" value="BLL0334 PROTEIN"/>
    <property type="match status" value="1"/>
</dbReference>
<dbReference type="Proteomes" id="UP000092213">
    <property type="component" value="Chromosome"/>
</dbReference>
<dbReference type="SUPFAM" id="SSF55961">
    <property type="entry name" value="Bet v1-like"/>
    <property type="match status" value="1"/>
</dbReference>
<dbReference type="PANTHER" id="PTHR38588">
    <property type="entry name" value="BLL0334 PROTEIN"/>
    <property type="match status" value="1"/>
</dbReference>
<evidence type="ECO:0000313" key="3">
    <source>
        <dbReference type="EMBL" id="ANN74256.1"/>
    </source>
</evidence>
<name>A0A193G481_9BORD</name>
<evidence type="ECO:0000313" key="2">
    <source>
        <dbReference type="EMBL" id="ANN69108.1"/>
    </source>
</evidence>
<dbReference type="InterPro" id="IPR010419">
    <property type="entry name" value="CO_DH_gsu"/>
</dbReference>
<dbReference type="CDD" id="cd05018">
    <property type="entry name" value="CoxG"/>
    <property type="match status" value="1"/>
</dbReference>
<dbReference type="InterPro" id="IPR023393">
    <property type="entry name" value="START-like_dom_sf"/>
</dbReference>
<evidence type="ECO:0000313" key="4">
    <source>
        <dbReference type="Proteomes" id="UP000091897"/>
    </source>
</evidence>
<dbReference type="KEGG" id="bbro:BAU06_24870"/>
<dbReference type="OrthoDB" id="9787428at2"/>
<evidence type="ECO:0000256" key="1">
    <source>
        <dbReference type="SAM" id="Phobius"/>
    </source>
</evidence>
<organism evidence="3 5">
    <name type="scientific">Bordetella bronchialis</name>
    <dbReference type="NCBI Taxonomy" id="463025"/>
    <lineage>
        <taxon>Bacteria</taxon>
        <taxon>Pseudomonadati</taxon>
        <taxon>Pseudomonadota</taxon>
        <taxon>Betaproteobacteria</taxon>
        <taxon>Burkholderiales</taxon>
        <taxon>Alcaligenaceae</taxon>
        <taxon>Bordetella</taxon>
    </lineage>
</organism>
<evidence type="ECO:0000313" key="5">
    <source>
        <dbReference type="Proteomes" id="UP000092213"/>
    </source>
</evidence>
<dbReference type="Pfam" id="PF06240">
    <property type="entry name" value="COXG"/>
    <property type="match status" value="1"/>
</dbReference>
<keyword evidence="4" id="KW-1185">Reference proteome</keyword>
<dbReference type="Gene3D" id="3.30.530.20">
    <property type="match status" value="1"/>
</dbReference>
<dbReference type="AlphaFoldDB" id="A0A193G481"/>
<feature type="transmembrane region" description="Helical" evidence="1">
    <location>
        <begin position="169"/>
        <end position="187"/>
    </location>
</feature>
<protein>
    <submittedName>
        <fullName evidence="3">Carbon monoxide dehydrogenase</fullName>
    </submittedName>
</protein>
<sequence>MRISDAQWIPSTPHQTWDALTQCAVLRKCIPGCVDVECKSPTEYAFTVRAKVAGLAADYEGEVLLSDVNPPHGCTLVFEGKGNAAGLAIGTAQVNLTPKDGGTRLSYTLAAMAGGKLAEVGEAPLMKAGEKIVQKFFAAFIDHMAAQPQLAPPPPPPPPESHGLRNSRWSWAVVTALILVFVGYHTFFT</sequence>
<dbReference type="Proteomes" id="UP000091897">
    <property type="component" value="Chromosome"/>
</dbReference>
<dbReference type="STRING" id="463025.BAU08_25445"/>
<reference evidence="4 5" key="1">
    <citation type="submission" date="2016-06" db="EMBL/GenBank/DDBJ databases">
        <title>Complete genome sequences of Bordetella bronchialis and Bordetella flabilis.</title>
        <authorList>
            <person name="LiPuma J.J."/>
            <person name="Spilker T."/>
        </authorList>
    </citation>
    <scope>NUCLEOTIDE SEQUENCE [LARGE SCALE GENOMIC DNA]</scope>
    <source>
        <strain evidence="3 5">AU17976</strain>
        <strain evidence="2 4">AU3182</strain>
    </source>
</reference>
<dbReference type="EMBL" id="CP016171">
    <property type="protein sequence ID" value="ANN74256.1"/>
    <property type="molecule type" value="Genomic_DNA"/>
</dbReference>
<gene>
    <name evidence="2" type="ORF">BAU06_24870</name>
    <name evidence="3" type="ORF">BAU08_25445</name>
</gene>
<keyword evidence="1" id="KW-1133">Transmembrane helix</keyword>
<dbReference type="RefSeq" id="WP_066356992.1">
    <property type="nucleotide sequence ID" value="NZ_CBCSFJ010000002.1"/>
</dbReference>